<proteinExistence type="predicted"/>
<accession>A0A090NJY1</accession>
<dbReference type="AlphaFoldDB" id="A0A090NJY1"/>
<name>A0A090NJY1_SHIDY</name>
<evidence type="ECO:0000313" key="1">
    <source>
        <dbReference type="EMBL" id="ESU80690.1"/>
    </source>
</evidence>
<gene>
    <name evidence="1" type="ORF">WRSd3_01266</name>
</gene>
<organism evidence="1 2">
    <name type="scientific">Shigella dysenteriae WRSd3</name>
    <dbReference type="NCBI Taxonomy" id="1401327"/>
    <lineage>
        <taxon>Bacteria</taxon>
        <taxon>Pseudomonadati</taxon>
        <taxon>Pseudomonadota</taxon>
        <taxon>Gammaproteobacteria</taxon>
        <taxon>Enterobacterales</taxon>
        <taxon>Enterobacteriaceae</taxon>
        <taxon>Shigella</taxon>
    </lineage>
</organism>
<dbReference type="Proteomes" id="UP000017944">
    <property type="component" value="Unassembled WGS sequence"/>
</dbReference>
<comment type="caution">
    <text evidence="1">The sequence shown here is derived from an EMBL/GenBank/DDBJ whole genome shotgun (WGS) entry which is preliminary data.</text>
</comment>
<evidence type="ECO:0000313" key="2">
    <source>
        <dbReference type="Proteomes" id="UP000017944"/>
    </source>
</evidence>
<protein>
    <submittedName>
        <fullName evidence="1">Uncharacterized protein</fullName>
    </submittedName>
</protein>
<sequence>MLRHTDSTARNEQLYYAVKSGLSAQAISEI</sequence>
<reference evidence="1 2" key="1">
    <citation type="submission" date="2013-10" db="EMBL/GenBank/DDBJ databases">
        <title>Draft genomes and the virulence plasmids of Sd1617 vaccine constructs: WRSd3 and WRSd5.</title>
        <authorList>
            <person name="Aksomboon Vongsawan A."/>
            <person name="Venkatesan M.M."/>
            <person name="Vaisvil B."/>
            <person name="Emel G."/>
            <person name="Kepatral V."/>
            <person name="Sethabutr O."/>
            <person name="Serichantalergs O."/>
            <person name="Mason C."/>
        </authorList>
    </citation>
    <scope>NUCLEOTIDE SEQUENCE [LARGE SCALE GENOMIC DNA]</scope>
    <source>
        <strain evidence="1 2">WRSd3</strain>
    </source>
</reference>
<dbReference type="EMBL" id="AXUT01000090">
    <property type="protein sequence ID" value="ESU80690.1"/>
    <property type="molecule type" value="Genomic_DNA"/>
</dbReference>